<gene>
    <name evidence="3" type="ORF">LBRM2904_18.1060</name>
</gene>
<dbReference type="InterPro" id="IPR029052">
    <property type="entry name" value="Metallo-depent_PP-like"/>
</dbReference>
<keyword evidence="2" id="KW-0472">Membrane</keyword>
<evidence type="ECO:0000256" key="1">
    <source>
        <dbReference type="SAM" id="MobiDB-lite"/>
    </source>
</evidence>
<feature type="transmembrane region" description="Helical" evidence="2">
    <location>
        <begin position="65"/>
        <end position="87"/>
    </location>
</feature>
<dbReference type="InterPro" id="IPR018946">
    <property type="entry name" value="PhoD-like_MPP"/>
</dbReference>
<dbReference type="Gene3D" id="3.60.21.70">
    <property type="entry name" value="PhoD-like phosphatase"/>
    <property type="match status" value="1"/>
</dbReference>
<dbReference type="InterPro" id="IPR038607">
    <property type="entry name" value="PhoD-like_sf"/>
</dbReference>
<feature type="transmembrane region" description="Helical" evidence="2">
    <location>
        <begin position="15"/>
        <end position="33"/>
    </location>
</feature>
<dbReference type="CDD" id="cd07389">
    <property type="entry name" value="MPP_PhoD"/>
    <property type="match status" value="1"/>
</dbReference>
<reference evidence="3 4" key="1">
    <citation type="submission" date="2018-09" db="EMBL/GenBank/DDBJ databases">
        <authorList>
            <person name="Peiro R."/>
            <person name="Begona"/>
            <person name="Cbmso G."/>
            <person name="Lopez M."/>
            <person name="Gonzalez S."/>
        </authorList>
    </citation>
    <scope>NUCLEOTIDE SEQUENCE [LARGE SCALE GENOMIC DNA]</scope>
</reference>
<dbReference type="Proteomes" id="UP000319462">
    <property type="component" value="Chromosome 18"/>
</dbReference>
<proteinExistence type="predicted"/>
<keyword evidence="2" id="KW-1133">Transmembrane helix</keyword>
<dbReference type="EMBL" id="LS997617">
    <property type="protein sequence ID" value="SYZ64735.1"/>
    <property type="molecule type" value="Genomic_DNA"/>
</dbReference>
<dbReference type="PANTHER" id="PTHR33987">
    <property type="entry name" value="CALCINEURIN-LIKE METALLO-PHOSPHOESTERASE SUPERFAMILY PROTEIN"/>
    <property type="match status" value="1"/>
</dbReference>
<sequence length="857" mass="96064">MVPLCCFVGYLHSHIPLWLLFYHLLTTCPFNAVSMRRRVVDSEGPKGHVGAAAPIWRSRQSRRTFLAVLLLPIALLAVGCLLLILSWNADNGSTLASVKDFAMDDAWWNPDNRREEWQRALLYSEQLNLPASHSLAINQVFFISCNRHDLSQLYWAYMAVAAQCEMLSRVNATAAPPCRKLYAGLSPLLPTANAAAPSSERHRRIADTDEGAWAEEVPLGACGSVYDSPKAAMQRLRYRWTPQPGLLLDETPPPVHPYPGPERRFQSAPRGAAYSASVPVDALIWLGDAIYADKIADGKGTQSLFFHHTNSMVEVGRFWKIQRDALEYNAFIDSCVAGGDNVDWNLHSPNQRFLSAAGSNRTRVMQASPDVYPKVWGTWDDHDMGMNDAGREYPDRNSTQAFFLDFLRAPSSDPRWHREGVYGAYRTDFRDVVDDTKGWGTPVRLLMQQLYEHAICAVLLDARSFRDRSNATHAGDAIGAEQWVWFEESLKNYTTPTQDGRERCAMVLIGSGIQFMLDEKPAENWAAFPRSRDRLLGLLRAYRVERVAFITGDVHMGELGVDFTEHAIGEVFGYPIVEVTSSGLTHSSNMYFLPTLMPLLFPSSRRVGLYVGENFGALRLSIDLHHVPSIRSYLTDIERAMGAGAAANESAARSPTPQWRREARAAVEQVLNATFTIFSIPNSGQPAYRLNFPLSMLTYAHGPAYRDARVNAVHGSVHKKPTTSPTTPEENGDYEAAKGGTERTPSLLLRSTLTLTNGTITHIAHYKDTEPAPFITWSVRQFQYYVFTSFSVSEALKAMILLDALVVVMVLLLLILRLYRCLWRQRSSGDRLPHRNVEASPHVSPMMRWRNKTHCGS</sequence>
<protein>
    <submittedName>
        <fullName evidence="3">Hypothetical_protein</fullName>
    </submittedName>
</protein>
<feature type="transmembrane region" description="Helical" evidence="2">
    <location>
        <begin position="798"/>
        <end position="819"/>
    </location>
</feature>
<organism evidence="3 4">
    <name type="scientific">Leishmania braziliensis MHOM/BR/75/M2904</name>
    <dbReference type="NCBI Taxonomy" id="420245"/>
    <lineage>
        <taxon>Eukaryota</taxon>
        <taxon>Discoba</taxon>
        <taxon>Euglenozoa</taxon>
        <taxon>Kinetoplastea</taxon>
        <taxon>Metakinetoplastina</taxon>
        <taxon>Trypanosomatida</taxon>
        <taxon>Trypanosomatidae</taxon>
        <taxon>Leishmaniinae</taxon>
        <taxon>Leishmania</taxon>
        <taxon>Leishmania braziliensis species complex</taxon>
    </lineage>
</organism>
<dbReference type="SUPFAM" id="SSF56300">
    <property type="entry name" value="Metallo-dependent phosphatases"/>
    <property type="match status" value="1"/>
</dbReference>
<evidence type="ECO:0000256" key="2">
    <source>
        <dbReference type="SAM" id="Phobius"/>
    </source>
</evidence>
<keyword evidence="2" id="KW-0812">Transmembrane</keyword>
<name>A0A3P3Z3E2_LEIBR</name>
<evidence type="ECO:0000313" key="4">
    <source>
        <dbReference type="Proteomes" id="UP000319462"/>
    </source>
</evidence>
<evidence type="ECO:0000313" key="3">
    <source>
        <dbReference type="EMBL" id="SYZ64735.1"/>
    </source>
</evidence>
<dbReference type="AlphaFoldDB" id="A0A3P3Z3E2"/>
<accession>A0A3P3Z3E2</accession>
<dbReference type="PANTHER" id="PTHR33987:SF1">
    <property type="entry name" value="CALCINEURIN-LIKE METALLO-PHOSPHOESTERASE SUPERFAMILY PROTEIN"/>
    <property type="match status" value="1"/>
</dbReference>
<feature type="region of interest" description="Disordered" evidence="1">
    <location>
        <begin position="717"/>
        <end position="741"/>
    </location>
</feature>